<feature type="domain" description="p53 transactivation" evidence="23">
    <location>
        <begin position="60"/>
        <end position="78"/>
    </location>
</feature>
<dbReference type="Pfam" id="PF07710">
    <property type="entry name" value="P53_tetramer"/>
    <property type="match status" value="1"/>
</dbReference>
<keyword evidence="12 18" id="KW-0804">Transcription</keyword>
<keyword evidence="14 18" id="KW-0131">Cell cycle</keyword>
<evidence type="ECO:0000256" key="16">
    <source>
        <dbReference type="PIRSR" id="PIRSR602117-2"/>
    </source>
</evidence>
<dbReference type="GO" id="GO:0000981">
    <property type="term" value="F:DNA-binding transcription factor activity, RNA polymerase II-specific"/>
    <property type="evidence" value="ECO:0007669"/>
    <property type="project" value="TreeGrafter"/>
</dbReference>
<feature type="binding site" evidence="15">
    <location>
        <position position="219"/>
    </location>
    <ligand>
        <name>Zn(2+)</name>
        <dbReference type="ChEBI" id="CHEBI:29105"/>
    </ligand>
</feature>
<dbReference type="GO" id="GO:0001714">
    <property type="term" value="P:endodermal cell fate specification"/>
    <property type="evidence" value="ECO:0007669"/>
    <property type="project" value="Ensembl"/>
</dbReference>
<dbReference type="PANTHER" id="PTHR11447">
    <property type="entry name" value="CELLULAR TUMOR ANTIGEN P53"/>
    <property type="match status" value="1"/>
</dbReference>
<comment type="cofactor">
    <cofactor evidence="15 18">
        <name>Zn(2+)</name>
        <dbReference type="ChEBI" id="CHEBI:29105"/>
    </cofactor>
    <text evidence="15 18">Binds 1 zinc ion per subunit.</text>
</comment>
<keyword evidence="9 18" id="KW-0805">Transcription regulation</keyword>
<evidence type="ECO:0000256" key="4">
    <source>
        <dbReference type="ARBA" id="ARBA00022490"/>
    </source>
</evidence>
<dbReference type="GeneTree" id="ENSGT00950000183153"/>
<dbReference type="GO" id="GO:0000077">
    <property type="term" value="P:DNA damage checkpoint signaling"/>
    <property type="evidence" value="ECO:0007669"/>
    <property type="project" value="Ensembl"/>
</dbReference>
<keyword evidence="20" id="KW-0732">Signal</keyword>
<feature type="binding site" evidence="15">
    <location>
        <position position="282"/>
    </location>
    <ligand>
        <name>Zn(2+)</name>
        <dbReference type="ChEBI" id="CHEBI:29105"/>
    </ligand>
</feature>
<keyword evidence="25" id="KW-1185">Reference proteome</keyword>
<evidence type="ECO:0000259" key="22">
    <source>
        <dbReference type="Pfam" id="PF07710"/>
    </source>
</evidence>
<dbReference type="SUPFAM" id="SSF47719">
    <property type="entry name" value="p53 tetramerization domain"/>
    <property type="match status" value="1"/>
</dbReference>
<dbReference type="GO" id="GO:0000978">
    <property type="term" value="F:RNA polymerase II cis-regulatory region sequence-specific DNA binding"/>
    <property type="evidence" value="ECO:0007669"/>
    <property type="project" value="TreeGrafter"/>
</dbReference>
<comment type="subcellular location">
    <subcellularLocation>
        <location evidence="18">Cytoplasm</location>
    </subcellularLocation>
    <subcellularLocation>
        <location evidence="18">Nucleus</location>
    </subcellularLocation>
</comment>
<evidence type="ECO:0000256" key="17">
    <source>
        <dbReference type="PIRSR" id="PIRSR602117-3"/>
    </source>
</evidence>
<dbReference type="GO" id="GO:0043249">
    <property type="term" value="P:erythrocyte maturation"/>
    <property type="evidence" value="ECO:0007669"/>
    <property type="project" value="Ensembl"/>
</dbReference>
<dbReference type="Ensembl" id="ENSOTST00005030180.2">
    <property type="protein sequence ID" value="ENSOTSP00005027925.2"/>
    <property type="gene ID" value="ENSOTSG00005013112.2"/>
</dbReference>
<dbReference type="GO" id="GO:0071425">
    <property type="term" value="P:hematopoietic stem cell proliferation"/>
    <property type="evidence" value="ECO:0007669"/>
    <property type="project" value="Ensembl"/>
</dbReference>
<dbReference type="GO" id="GO:0060216">
    <property type="term" value="P:definitive hemopoiesis"/>
    <property type="evidence" value="ECO:0007669"/>
    <property type="project" value="Ensembl"/>
</dbReference>
<dbReference type="GO" id="GO:0007283">
    <property type="term" value="P:spermatogenesis"/>
    <property type="evidence" value="ECO:0007669"/>
    <property type="project" value="Ensembl"/>
</dbReference>
<evidence type="ECO:0000256" key="10">
    <source>
        <dbReference type="ARBA" id="ARBA00023125"/>
    </source>
</evidence>
<dbReference type="GO" id="GO:0009411">
    <property type="term" value="P:response to UV"/>
    <property type="evidence" value="ECO:0007669"/>
    <property type="project" value="Ensembl"/>
</dbReference>
<dbReference type="GO" id="GO:0007501">
    <property type="term" value="P:mesodermal cell fate specification"/>
    <property type="evidence" value="ECO:0007669"/>
    <property type="project" value="Ensembl"/>
</dbReference>
<feature type="domain" description="p53 tetramerisation" evidence="22">
    <location>
        <begin position="372"/>
        <end position="410"/>
    </location>
</feature>
<dbReference type="FunFam" id="4.10.170.10:FF:000005">
    <property type="entry name" value="Cellular tumor antigen p53"/>
    <property type="match status" value="1"/>
</dbReference>
<evidence type="ECO:0000256" key="1">
    <source>
        <dbReference type="ARBA" id="ARBA00006167"/>
    </source>
</evidence>
<evidence type="ECO:0000256" key="7">
    <source>
        <dbReference type="ARBA" id="ARBA00022723"/>
    </source>
</evidence>
<accession>A0A8C8F235</accession>
<evidence type="ECO:0000313" key="25">
    <source>
        <dbReference type="Proteomes" id="UP000694402"/>
    </source>
</evidence>
<dbReference type="GO" id="GO:0010623">
    <property type="term" value="P:programmed cell death involved in cell development"/>
    <property type="evidence" value="ECO:0007669"/>
    <property type="project" value="Ensembl"/>
</dbReference>
<dbReference type="Pfam" id="PF00870">
    <property type="entry name" value="P53"/>
    <property type="match status" value="1"/>
</dbReference>
<evidence type="ECO:0000259" key="21">
    <source>
        <dbReference type="Pfam" id="PF00870"/>
    </source>
</evidence>
<dbReference type="InterPro" id="IPR011615">
    <property type="entry name" value="p53_DNA-bd"/>
</dbReference>
<dbReference type="GO" id="GO:0005634">
    <property type="term" value="C:nucleus"/>
    <property type="evidence" value="ECO:0007669"/>
    <property type="project" value="UniProtKB-SubCell"/>
</dbReference>
<name>A0A8C8F235_ONCTS</name>
<dbReference type="InterPro" id="IPR012346">
    <property type="entry name" value="p53/RUNT-type_TF_DNA-bd_sf"/>
</dbReference>
<evidence type="ECO:0000256" key="5">
    <source>
        <dbReference type="ARBA" id="ARBA00022553"/>
    </source>
</evidence>
<dbReference type="InterPro" id="IPR057064">
    <property type="entry name" value="P53_central_site"/>
</dbReference>
<dbReference type="GO" id="GO:0046872">
    <property type="term" value="F:metal ion binding"/>
    <property type="evidence" value="ECO:0007669"/>
    <property type="project" value="UniProtKB-KW"/>
</dbReference>
<dbReference type="GO" id="GO:0007179">
    <property type="term" value="P:transforming growth factor beta receptor signaling pathway"/>
    <property type="evidence" value="ECO:0007669"/>
    <property type="project" value="Ensembl"/>
</dbReference>
<comment type="similarity">
    <text evidence="1 18">Belongs to the p53 family.</text>
</comment>
<dbReference type="GO" id="GO:0071456">
    <property type="term" value="P:cellular response to hypoxia"/>
    <property type="evidence" value="ECO:0007669"/>
    <property type="project" value="Ensembl"/>
</dbReference>
<keyword evidence="13 18" id="KW-0539">Nucleus</keyword>
<dbReference type="GO" id="GO:0051597">
    <property type="term" value="P:response to methylmercury"/>
    <property type="evidence" value="ECO:0007669"/>
    <property type="project" value="Ensembl"/>
</dbReference>
<keyword evidence="11 18" id="KW-0010">Activator</keyword>
<keyword evidence="4 18" id="KW-0963">Cytoplasm</keyword>
<evidence type="ECO:0000256" key="14">
    <source>
        <dbReference type="ARBA" id="ARBA00023306"/>
    </source>
</evidence>
<dbReference type="Gene3D" id="4.10.170.10">
    <property type="entry name" value="p53-like tetramerisation domain"/>
    <property type="match status" value="1"/>
</dbReference>
<dbReference type="GO" id="GO:0042127">
    <property type="term" value="P:regulation of cell population proliferation"/>
    <property type="evidence" value="ECO:0007669"/>
    <property type="project" value="Ensembl"/>
</dbReference>
<dbReference type="GO" id="GO:0045787">
    <property type="term" value="P:positive regulation of cell cycle"/>
    <property type="evidence" value="ECO:0007669"/>
    <property type="project" value="Ensembl"/>
</dbReference>
<dbReference type="GO" id="GO:0000785">
    <property type="term" value="C:chromatin"/>
    <property type="evidence" value="ECO:0007669"/>
    <property type="project" value="Ensembl"/>
</dbReference>
<dbReference type="PROSITE" id="PS00348">
    <property type="entry name" value="P53"/>
    <property type="match status" value="1"/>
</dbReference>
<dbReference type="GO" id="GO:1902253">
    <property type="term" value="P:regulation of intrinsic apoptotic signaling pathway by p53 class mediator"/>
    <property type="evidence" value="ECO:0007669"/>
    <property type="project" value="Ensembl"/>
</dbReference>
<dbReference type="GO" id="GO:1905879">
    <property type="term" value="P:regulation of oogenesis"/>
    <property type="evidence" value="ECO:0007669"/>
    <property type="project" value="Ensembl"/>
</dbReference>
<dbReference type="GO" id="GO:0051262">
    <property type="term" value="P:protein tetramerization"/>
    <property type="evidence" value="ECO:0007669"/>
    <property type="project" value="InterPro"/>
</dbReference>
<dbReference type="GO" id="GO:0045893">
    <property type="term" value="P:positive regulation of DNA-templated transcription"/>
    <property type="evidence" value="ECO:0007669"/>
    <property type="project" value="Ensembl"/>
</dbReference>
<dbReference type="SUPFAM" id="SSF49417">
    <property type="entry name" value="p53-like transcription factors"/>
    <property type="match status" value="1"/>
</dbReference>
<organism evidence="24 25">
    <name type="scientific">Oncorhynchus tshawytscha</name>
    <name type="common">Chinook salmon</name>
    <name type="synonym">Salmo tshawytscha</name>
    <dbReference type="NCBI Taxonomy" id="74940"/>
    <lineage>
        <taxon>Eukaryota</taxon>
        <taxon>Metazoa</taxon>
        <taxon>Chordata</taxon>
        <taxon>Craniata</taxon>
        <taxon>Vertebrata</taxon>
        <taxon>Euteleostomi</taxon>
        <taxon>Actinopterygii</taxon>
        <taxon>Neopterygii</taxon>
        <taxon>Teleostei</taxon>
        <taxon>Protacanthopterygii</taxon>
        <taxon>Salmoniformes</taxon>
        <taxon>Salmonidae</taxon>
        <taxon>Salmoninae</taxon>
        <taxon>Oncorhynchus</taxon>
    </lineage>
</organism>
<feature type="site" description="Interaction with DNA" evidence="16">
    <location>
        <position position="163"/>
    </location>
</feature>
<dbReference type="InterPro" id="IPR002117">
    <property type="entry name" value="p53_tumour_suppressor"/>
</dbReference>
<dbReference type="GO" id="GO:0010526">
    <property type="term" value="P:transposable element silencing"/>
    <property type="evidence" value="ECO:0007669"/>
    <property type="project" value="Ensembl"/>
</dbReference>
<dbReference type="InterPro" id="IPR008967">
    <property type="entry name" value="p53-like_TF_DNA-bd_sf"/>
</dbReference>
<feature type="cross-link" description="Glycyl lysine isopeptide (Lys-Gly) (interchain with G-Cter in ubiquitin)" evidence="17">
    <location>
        <position position="335"/>
    </location>
</feature>
<dbReference type="InterPro" id="IPR036674">
    <property type="entry name" value="p53_tetramer_sf"/>
</dbReference>
<dbReference type="GO" id="GO:2000779">
    <property type="term" value="P:regulation of double-strand break repair"/>
    <property type="evidence" value="ECO:0007669"/>
    <property type="project" value="Ensembl"/>
</dbReference>
<evidence type="ECO:0000256" key="18">
    <source>
        <dbReference type="RuleBase" id="RU003304"/>
    </source>
</evidence>
<feature type="binding site" evidence="15">
    <location>
        <position position="286"/>
    </location>
    <ligand>
        <name>Zn(2+)</name>
        <dbReference type="ChEBI" id="CHEBI:29105"/>
    </ligand>
</feature>
<protein>
    <recommendedName>
        <fullName evidence="3 18">Cellular tumor antigen p53</fullName>
    </recommendedName>
</protein>
<dbReference type="GO" id="GO:0030330">
    <property type="term" value="P:DNA damage response, signal transduction by p53 class mediator"/>
    <property type="evidence" value="ECO:0007669"/>
    <property type="project" value="Ensembl"/>
</dbReference>
<dbReference type="Pfam" id="PF08563">
    <property type="entry name" value="P53_TAD"/>
    <property type="match status" value="1"/>
</dbReference>
<keyword evidence="7 15" id="KW-0479">Metal-binding</keyword>
<dbReference type="GO" id="GO:0051782">
    <property type="term" value="P:negative regulation of cell division"/>
    <property type="evidence" value="ECO:0007669"/>
    <property type="project" value="Ensembl"/>
</dbReference>
<dbReference type="GO" id="GO:1902262">
    <property type="term" value="P:apoptotic process involved in blood vessel morphogenesis"/>
    <property type="evidence" value="ECO:0007669"/>
    <property type="project" value="Ensembl"/>
</dbReference>
<feature type="signal peptide" evidence="20">
    <location>
        <begin position="1"/>
        <end position="16"/>
    </location>
</feature>
<reference evidence="24" key="1">
    <citation type="submission" date="2025-08" db="UniProtKB">
        <authorList>
            <consortium name="Ensembl"/>
        </authorList>
    </citation>
    <scope>IDENTIFICATION</scope>
</reference>
<evidence type="ECO:0000256" key="9">
    <source>
        <dbReference type="ARBA" id="ARBA00023015"/>
    </source>
</evidence>
<dbReference type="GO" id="GO:0061484">
    <property type="term" value="P:hematopoietic stem cell homeostasis"/>
    <property type="evidence" value="ECO:0007669"/>
    <property type="project" value="Ensembl"/>
</dbReference>
<keyword evidence="10 18" id="KW-0238">DNA-binding</keyword>
<feature type="region of interest" description="Disordered" evidence="19">
    <location>
        <begin position="356"/>
        <end position="375"/>
    </location>
</feature>
<feature type="chain" id="PRO_5044239754" description="Cellular tumor antigen p53" evidence="20">
    <location>
        <begin position="17"/>
        <end position="451"/>
    </location>
</feature>
<dbReference type="Gene3D" id="2.60.40.720">
    <property type="match status" value="1"/>
</dbReference>
<dbReference type="FunFam" id="2.60.40.720:FF:000003">
    <property type="entry name" value="Cellular tumor antigen p53"/>
    <property type="match status" value="1"/>
</dbReference>
<evidence type="ECO:0000259" key="23">
    <source>
        <dbReference type="Pfam" id="PF08563"/>
    </source>
</evidence>
<comment type="subunit">
    <text evidence="2 18">Binds DNA as a homotetramer.</text>
</comment>
<dbReference type="InterPro" id="IPR010991">
    <property type="entry name" value="p53_tetrameristn"/>
</dbReference>
<dbReference type="GO" id="GO:0010165">
    <property type="term" value="P:response to X-ray"/>
    <property type="evidence" value="ECO:0007669"/>
    <property type="project" value="Ensembl"/>
</dbReference>
<dbReference type="PRINTS" id="PR00386">
    <property type="entry name" value="P53SUPPRESSR"/>
</dbReference>
<dbReference type="PANTHER" id="PTHR11447:SF6">
    <property type="entry name" value="CELLULAR TUMOR ANTIGEN P53"/>
    <property type="match status" value="1"/>
</dbReference>
<evidence type="ECO:0000256" key="19">
    <source>
        <dbReference type="SAM" id="MobiDB-lite"/>
    </source>
</evidence>
<comment type="function">
    <text evidence="18">Multifunctional transcription factor that induces cell cycle arrest, DNA repair or apoptosis upon binding to its target DNA sequence. Acts as a tumor suppressor in many tumor types; induces growth arrest or apoptosis depending on the physiological circumstances and cell type. Negatively regulates cell division by controlling expression of a set of genes required for this process. One of the activated genes is an inhibitor of cyclin-dependent kinases. Apoptosis induction seems to be mediated either by stimulation of BAX and FAS antigen expression, or by repression of Bcl-2 expression.</text>
</comment>
<gene>
    <name evidence="24" type="primary">TP53</name>
</gene>
<dbReference type="GO" id="GO:0042771">
    <property type="term" value="P:intrinsic apoptotic signaling pathway in response to DNA damage by p53 class mediator"/>
    <property type="evidence" value="ECO:0007669"/>
    <property type="project" value="Ensembl"/>
</dbReference>
<keyword evidence="6 18" id="KW-0053">Apoptosis</keyword>
<dbReference type="GO" id="GO:0048730">
    <property type="term" value="P:epidermis morphogenesis"/>
    <property type="evidence" value="ECO:0007669"/>
    <property type="project" value="Ensembl"/>
</dbReference>
<evidence type="ECO:0000256" key="8">
    <source>
        <dbReference type="ARBA" id="ARBA00022833"/>
    </source>
</evidence>
<keyword evidence="8 15" id="KW-0862">Zinc</keyword>
<dbReference type="GO" id="GO:0043525">
    <property type="term" value="P:positive regulation of neuron apoptotic process"/>
    <property type="evidence" value="ECO:0007669"/>
    <property type="project" value="Ensembl"/>
</dbReference>
<dbReference type="GO" id="GO:0031647">
    <property type="term" value="P:regulation of protein stability"/>
    <property type="evidence" value="ECO:0007669"/>
    <property type="project" value="Ensembl"/>
</dbReference>
<reference evidence="24" key="2">
    <citation type="submission" date="2025-09" db="UniProtKB">
        <authorList>
            <consortium name="Ensembl"/>
        </authorList>
    </citation>
    <scope>IDENTIFICATION</scope>
</reference>
<evidence type="ECO:0000256" key="6">
    <source>
        <dbReference type="ARBA" id="ARBA00022703"/>
    </source>
</evidence>
<evidence type="ECO:0000313" key="24">
    <source>
        <dbReference type="Ensembl" id="ENSOTSP00005027925.2"/>
    </source>
</evidence>
<proteinExistence type="inferred from homology"/>
<keyword evidence="5" id="KW-0597">Phosphoprotein</keyword>
<dbReference type="GO" id="GO:0090398">
    <property type="term" value="P:cellular senescence"/>
    <property type="evidence" value="ECO:0007669"/>
    <property type="project" value="Ensembl"/>
</dbReference>
<feature type="binding site" evidence="15">
    <location>
        <position position="222"/>
    </location>
    <ligand>
        <name>Zn(2+)</name>
        <dbReference type="ChEBI" id="CHEBI:29105"/>
    </ligand>
</feature>
<feature type="region of interest" description="Disordered" evidence="19">
    <location>
        <begin position="118"/>
        <end position="144"/>
    </location>
</feature>
<evidence type="ECO:0000256" key="11">
    <source>
        <dbReference type="ARBA" id="ARBA00023159"/>
    </source>
</evidence>
<dbReference type="GO" id="GO:0060729">
    <property type="term" value="P:intestinal epithelial structure maintenance"/>
    <property type="evidence" value="ECO:0007669"/>
    <property type="project" value="Ensembl"/>
</dbReference>
<dbReference type="CDD" id="cd08367">
    <property type="entry name" value="P53"/>
    <property type="match status" value="1"/>
</dbReference>
<evidence type="ECO:0000256" key="15">
    <source>
        <dbReference type="PIRSR" id="PIRSR602117-1"/>
    </source>
</evidence>
<dbReference type="GO" id="GO:0006914">
    <property type="term" value="P:autophagy"/>
    <property type="evidence" value="ECO:0007669"/>
    <property type="project" value="Ensembl"/>
</dbReference>
<dbReference type="InterPro" id="IPR013872">
    <property type="entry name" value="p53_transactivation_domain"/>
</dbReference>
<feature type="domain" description="p53 DNA-binding" evidence="21">
    <location>
        <begin position="143"/>
        <end position="330"/>
    </location>
</feature>
<dbReference type="GO" id="GO:0005737">
    <property type="term" value="C:cytoplasm"/>
    <property type="evidence" value="ECO:0007669"/>
    <property type="project" value="UniProtKB-SubCell"/>
</dbReference>
<dbReference type="Proteomes" id="UP000694402">
    <property type="component" value="Unassembled WGS sequence"/>
</dbReference>
<evidence type="ECO:0000256" key="20">
    <source>
        <dbReference type="SAM" id="SignalP"/>
    </source>
</evidence>
<evidence type="ECO:0000256" key="2">
    <source>
        <dbReference type="ARBA" id="ARBA00011393"/>
    </source>
</evidence>
<dbReference type="GO" id="GO:0016525">
    <property type="term" value="P:negative regulation of angiogenesis"/>
    <property type="evidence" value="ECO:0007669"/>
    <property type="project" value="Ensembl"/>
</dbReference>
<sequence length="451" mass="50367">MWVMYLFVNFVQLLLEVSNPLTETSFSTTFPGVTDDSPGWLFFPACCFEVLENNIMADLAENVSLPLSQESFEDLWKMNLNLMEVQPPVTESWVGYDNFMMEAPLQVEFDPSLFEVSATEPAPQPSISTLDTGSPPTSTVPTTSDYPGALGFQLRFLQSSTAKSVTCTYSPDLNKLFCQLAKTCPVQIVVDHPPPPGAVVRALAIYKKLSDVADVVRRCPHHQSTSENNEGPAPRGHLVRVEGNQRSEYMEDGNTLRQSVLVPYEPPQVGSECTTVLYNFMCNSSCMGGMNRRPILTIITLETQEGQLLGRRSFEVRVCACPGRDRKTEEINLKKQQETILETKTKPAQGIKRAMKEASLPAARPEASKKTKSSPAVSDDEIYTLQIRGKEKYEMLKKFNDSLELSELVPVADADKYRQKRLTKRVAKRDFGVGLKKGKKLLVKEEKSDSD</sequence>
<evidence type="ECO:0000256" key="3">
    <source>
        <dbReference type="ARBA" id="ARBA00017135"/>
    </source>
</evidence>
<dbReference type="AlphaFoldDB" id="A0A8C8F235"/>
<evidence type="ECO:0000256" key="12">
    <source>
        <dbReference type="ARBA" id="ARBA00023163"/>
    </source>
</evidence>
<evidence type="ECO:0000256" key="13">
    <source>
        <dbReference type="ARBA" id="ARBA00023242"/>
    </source>
</evidence>
<feature type="compositionally biased region" description="Low complexity" evidence="19">
    <location>
        <begin position="132"/>
        <end position="144"/>
    </location>
</feature>